<keyword evidence="4" id="KW-0520">NAD</keyword>
<evidence type="ECO:0000313" key="9">
    <source>
        <dbReference type="Proteomes" id="UP000663929"/>
    </source>
</evidence>
<dbReference type="Pfam" id="PF14824">
    <property type="entry name" value="Sirohm_synth_M"/>
    <property type="match status" value="1"/>
</dbReference>
<dbReference type="PANTHER" id="PTHR35330">
    <property type="entry name" value="SIROHEME BIOSYNTHESIS PROTEIN MET8"/>
    <property type="match status" value="1"/>
</dbReference>
<dbReference type="SUPFAM" id="SSF51735">
    <property type="entry name" value="NAD(P)-binding Rossmann-fold domains"/>
    <property type="match status" value="1"/>
</dbReference>
<dbReference type="Proteomes" id="UP000663929">
    <property type="component" value="Chromosome"/>
</dbReference>
<dbReference type="SUPFAM" id="SSF75615">
    <property type="entry name" value="Siroheme synthase middle domains-like"/>
    <property type="match status" value="1"/>
</dbReference>
<evidence type="ECO:0000256" key="5">
    <source>
        <dbReference type="ARBA" id="ARBA00023244"/>
    </source>
</evidence>
<gene>
    <name evidence="8" type="ORF">J3U87_32740</name>
</gene>
<evidence type="ECO:0000313" key="8">
    <source>
        <dbReference type="EMBL" id="QTD50378.1"/>
    </source>
</evidence>
<dbReference type="Gene3D" id="3.40.50.720">
    <property type="entry name" value="NAD(P)-binding Rossmann-like Domain"/>
    <property type="match status" value="1"/>
</dbReference>
<dbReference type="InterPro" id="IPR028161">
    <property type="entry name" value="Met8-like"/>
</dbReference>
<organism evidence="8 9">
    <name type="scientific">Sulfidibacter corallicola</name>
    <dbReference type="NCBI Taxonomy" id="2818388"/>
    <lineage>
        <taxon>Bacteria</taxon>
        <taxon>Pseudomonadati</taxon>
        <taxon>Acidobacteriota</taxon>
        <taxon>Holophagae</taxon>
        <taxon>Acanthopleuribacterales</taxon>
        <taxon>Acanthopleuribacteraceae</taxon>
        <taxon>Sulfidibacter</taxon>
    </lineage>
</organism>
<comment type="catalytic activity">
    <reaction evidence="6">
        <text>precorrin-2 + NAD(+) = sirohydrochlorin + NADH + 2 H(+)</text>
        <dbReference type="Rhea" id="RHEA:15613"/>
        <dbReference type="ChEBI" id="CHEBI:15378"/>
        <dbReference type="ChEBI" id="CHEBI:57540"/>
        <dbReference type="ChEBI" id="CHEBI:57945"/>
        <dbReference type="ChEBI" id="CHEBI:58351"/>
        <dbReference type="ChEBI" id="CHEBI:58827"/>
        <dbReference type="EC" id="1.3.1.76"/>
    </reaction>
</comment>
<dbReference type="NCBIfam" id="TIGR01470">
    <property type="entry name" value="cysG_Nterm"/>
    <property type="match status" value="1"/>
</dbReference>
<accession>A0A8A4TN75</accession>
<dbReference type="Pfam" id="PF13241">
    <property type="entry name" value="NAD_binding_7"/>
    <property type="match status" value="1"/>
</dbReference>
<dbReference type="GO" id="GO:0019354">
    <property type="term" value="P:siroheme biosynthetic process"/>
    <property type="evidence" value="ECO:0007669"/>
    <property type="project" value="UniProtKB-UniPathway"/>
</dbReference>
<sequence>MPLLTVNLHVAGKRCLIVGGGKIARQKAERLMEAGADLSVVAPEVGSMPKGVRIIRGTVEPEDLDGMYLAIFATDDRVLNRKLYHLARGKGVLSMAVDDVDAADFFAPAVLRRGDLEIAVSTCGKGPAFSGHIRDLIGNLIDESYGEALEWFARFRQTRLKGVSMAKRAGLFRHLLALDYIEYFRSGRIAQWEARVEAVLASRSGETD</sequence>
<dbReference type="InterPro" id="IPR036291">
    <property type="entry name" value="NAD(P)-bd_dom_sf"/>
</dbReference>
<evidence type="ECO:0000256" key="3">
    <source>
        <dbReference type="ARBA" id="ARBA00023002"/>
    </source>
</evidence>
<dbReference type="EMBL" id="CP071793">
    <property type="protein sequence ID" value="QTD50378.1"/>
    <property type="molecule type" value="Genomic_DNA"/>
</dbReference>
<comment type="pathway">
    <text evidence="1">Porphyrin-containing compound metabolism; siroheme biosynthesis; sirohydrochlorin from precorrin-2: step 1/1.</text>
</comment>
<dbReference type="KEGG" id="scor:J3U87_32740"/>
<dbReference type="AlphaFoldDB" id="A0A8A4TN75"/>
<evidence type="ECO:0000259" key="7">
    <source>
        <dbReference type="Pfam" id="PF14824"/>
    </source>
</evidence>
<keyword evidence="5" id="KW-0627">Porphyrin biosynthesis</keyword>
<dbReference type="Gene3D" id="3.30.160.110">
    <property type="entry name" value="Siroheme synthase, domain 2"/>
    <property type="match status" value="1"/>
</dbReference>
<protein>
    <recommendedName>
        <fullName evidence="2">precorrin-2 dehydrogenase</fullName>
        <ecNumber evidence="2">1.3.1.76</ecNumber>
    </recommendedName>
</protein>
<dbReference type="UniPathway" id="UPA00262">
    <property type="reaction ID" value="UER00222"/>
</dbReference>
<evidence type="ECO:0000256" key="4">
    <source>
        <dbReference type="ARBA" id="ARBA00023027"/>
    </source>
</evidence>
<keyword evidence="9" id="KW-1185">Reference proteome</keyword>
<dbReference type="PANTHER" id="PTHR35330:SF1">
    <property type="entry name" value="SIROHEME BIOSYNTHESIS PROTEIN MET8"/>
    <property type="match status" value="1"/>
</dbReference>
<name>A0A8A4TN75_SULCO</name>
<evidence type="ECO:0000256" key="2">
    <source>
        <dbReference type="ARBA" id="ARBA00012400"/>
    </source>
</evidence>
<reference evidence="8" key="1">
    <citation type="submission" date="2021-03" db="EMBL/GenBank/DDBJ databases">
        <title>Acanthopleuribacteraceae sp. M133.</title>
        <authorList>
            <person name="Wang G."/>
        </authorList>
    </citation>
    <scope>NUCLEOTIDE SEQUENCE</scope>
    <source>
        <strain evidence="8">M133</strain>
    </source>
</reference>
<feature type="domain" description="Siroheme synthase central" evidence="7">
    <location>
        <begin position="113"/>
        <end position="139"/>
    </location>
</feature>
<evidence type="ECO:0000256" key="6">
    <source>
        <dbReference type="ARBA" id="ARBA00047561"/>
    </source>
</evidence>
<dbReference type="GO" id="GO:0043115">
    <property type="term" value="F:precorrin-2 dehydrogenase activity"/>
    <property type="evidence" value="ECO:0007669"/>
    <property type="project" value="UniProtKB-EC"/>
</dbReference>
<dbReference type="InterPro" id="IPR006367">
    <property type="entry name" value="Sirohaem_synthase_N"/>
</dbReference>
<proteinExistence type="predicted"/>
<dbReference type="GO" id="GO:0004325">
    <property type="term" value="F:ferrochelatase activity"/>
    <property type="evidence" value="ECO:0007669"/>
    <property type="project" value="InterPro"/>
</dbReference>
<dbReference type="InterPro" id="IPR028281">
    <property type="entry name" value="Sirohaem_synthase_central"/>
</dbReference>
<keyword evidence="3" id="KW-0560">Oxidoreductase</keyword>
<evidence type="ECO:0000256" key="1">
    <source>
        <dbReference type="ARBA" id="ARBA00005010"/>
    </source>
</evidence>
<dbReference type="RefSeq" id="WP_237380022.1">
    <property type="nucleotide sequence ID" value="NZ_CP071793.1"/>
</dbReference>
<dbReference type="EC" id="1.3.1.76" evidence="2"/>